<gene>
    <name evidence="2" type="ORF">E5288_WYG011635</name>
</gene>
<evidence type="ECO:0000313" key="3">
    <source>
        <dbReference type="Proteomes" id="UP000322234"/>
    </source>
</evidence>
<organism evidence="2 3">
    <name type="scientific">Bos mutus</name>
    <name type="common">wild yak</name>
    <dbReference type="NCBI Taxonomy" id="72004"/>
    <lineage>
        <taxon>Eukaryota</taxon>
        <taxon>Metazoa</taxon>
        <taxon>Chordata</taxon>
        <taxon>Craniata</taxon>
        <taxon>Vertebrata</taxon>
        <taxon>Euteleostomi</taxon>
        <taxon>Mammalia</taxon>
        <taxon>Eutheria</taxon>
        <taxon>Laurasiatheria</taxon>
        <taxon>Artiodactyla</taxon>
        <taxon>Ruminantia</taxon>
        <taxon>Pecora</taxon>
        <taxon>Bovidae</taxon>
        <taxon>Bovinae</taxon>
        <taxon>Bos</taxon>
    </lineage>
</organism>
<reference evidence="2" key="1">
    <citation type="submission" date="2019-10" db="EMBL/GenBank/DDBJ databases">
        <title>The sequence and de novo assembly of the wild yak genome.</title>
        <authorList>
            <person name="Liu Y."/>
        </authorList>
    </citation>
    <scope>NUCLEOTIDE SEQUENCE [LARGE SCALE GENOMIC DNA]</scope>
    <source>
        <strain evidence="2">WY2019</strain>
    </source>
</reference>
<comment type="caution">
    <text evidence="2">The sequence shown here is derived from an EMBL/GenBank/DDBJ whole genome shotgun (WGS) entry which is preliminary data.</text>
</comment>
<keyword evidence="3" id="KW-1185">Reference proteome</keyword>
<proteinExistence type="predicted"/>
<sequence>MFSPRSYYDALYDRGLGPSGPDGAPAGTARVPPDARSHLMSGGGCEGPALKRRGGVVDHRDVILAHQAHKIHSTPQARRKEWDDPESGSSPGSHRWMDEWG</sequence>
<evidence type="ECO:0000256" key="1">
    <source>
        <dbReference type="SAM" id="MobiDB-lite"/>
    </source>
</evidence>
<name>A0A6B0S3Z2_9CETA</name>
<dbReference type="AlphaFoldDB" id="A0A6B0S3Z2"/>
<feature type="region of interest" description="Disordered" evidence="1">
    <location>
        <begin position="12"/>
        <end position="45"/>
    </location>
</feature>
<accession>A0A6B0S3Z2</accession>
<evidence type="ECO:0000313" key="2">
    <source>
        <dbReference type="EMBL" id="MXQ97228.1"/>
    </source>
</evidence>
<feature type="region of interest" description="Disordered" evidence="1">
    <location>
        <begin position="66"/>
        <end position="101"/>
    </location>
</feature>
<dbReference type="Proteomes" id="UP000322234">
    <property type="component" value="Unassembled WGS sequence"/>
</dbReference>
<dbReference type="EMBL" id="VBQZ03000184">
    <property type="protein sequence ID" value="MXQ97228.1"/>
    <property type="molecule type" value="Genomic_DNA"/>
</dbReference>
<protein>
    <submittedName>
        <fullName evidence="2">Uncharacterized protein</fullName>
    </submittedName>
</protein>